<dbReference type="PANTHER" id="PTHR33121">
    <property type="entry name" value="CYCLIC DI-GMP PHOSPHODIESTERASE PDEF"/>
    <property type="match status" value="1"/>
</dbReference>
<keyword evidence="1" id="KW-0812">Transmembrane</keyword>
<protein>
    <recommendedName>
        <fullName evidence="2">GGDEF domain-containing protein</fullName>
    </recommendedName>
</protein>
<gene>
    <name evidence="3" type="ORF">CHU95_20410</name>
</gene>
<evidence type="ECO:0000259" key="2">
    <source>
        <dbReference type="PROSITE" id="PS50887"/>
    </source>
</evidence>
<keyword evidence="1" id="KW-1133">Transmembrane helix</keyword>
<dbReference type="Gene3D" id="3.30.70.270">
    <property type="match status" value="1"/>
</dbReference>
<reference evidence="3 4" key="1">
    <citation type="submission" date="2017-07" db="EMBL/GenBank/DDBJ databases">
        <title>Niveispirillum cyanobacteriorum sp. nov., isolated from cyanobacterial aggregates in a eutrophic lake.</title>
        <authorList>
            <person name="Cai H."/>
        </authorList>
    </citation>
    <scope>NUCLEOTIDE SEQUENCE [LARGE SCALE GENOMIC DNA]</scope>
    <source>
        <strain evidence="4">TH1-14</strain>
    </source>
</reference>
<dbReference type="PANTHER" id="PTHR33121:SF70">
    <property type="entry name" value="SIGNALING PROTEIN YKOW"/>
    <property type="match status" value="1"/>
</dbReference>
<dbReference type="CDD" id="cd01949">
    <property type="entry name" value="GGDEF"/>
    <property type="match status" value="1"/>
</dbReference>
<dbReference type="PROSITE" id="PS50887">
    <property type="entry name" value="GGDEF"/>
    <property type="match status" value="1"/>
</dbReference>
<dbReference type="RefSeq" id="WP_094458193.1">
    <property type="nucleotide sequence ID" value="NZ_NOXU01000032.1"/>
</dbReference>
<organism evidence="3 4">
    <name type="scientific">Niveispirillum lacus</name>
    <dbReference type="NCBI Taxonomy" id="1981099"/>
    <lineage>
        <taxon>Bacteria</taxon>
        <taxon>Pseudomonadati</taxon>
        <taxon>Pseudomonadota</taxon>
        <taxon>Alphaproteobacteria</taxon>
        <taxon>Rhodospirillales</taxon>
        <taxon>Azospirillaceae</taxon>
        <taxon>Niveispirillum</taxon>
    </lineage>
</organism>
<feature type="transmembrane region" description="Helical" evidence="1">
    <location>
        <begin position="190"/>
        <end position="212"/>
    </location>
</feature>
<feature type="transmembrane region" description="Helical" evidence="1">
    <location>
        <begin position="40"/>
        <end position="60"/>
    </location>
</feature>
<dbReference type="AlphaFoldDB" id="A0A255YQQ4"/>
<name>A0A255YQQ4_9PROT</name>
<feature type="transmembrane region" description="Helical" evidence="1">
    <location>
        <begin position="122"/>
        <end position="142"/>
    </location>
</feature>
<evidence type="ECO:0000313" key="3">
    <source>
        <dbReference type="EMBL" id="OYQ31511.1"/>
    </source>
</evidence>
<dbReference type="SMART" id="SM00267">
    <property type="entry name" value="GGDEF"/>
    <property type="match status" value="1"/>
</dbReference>
<dbReference type="GO" id="GO:0071111">
    <property type="term" value="F:cyclic-guanylate-specific phosphodiesterase activity"/>
    <property type="evidence" value="ECO:0007669"/>
    <property type="project" value="InterPro"/>
</dbReference>
<dbReference type="SUPFAM" id="SSF55073">
    <property type="entry name" value="Nucleotide cyclase"/>
    <property type="match status" value="1"/>
</dbReference>
<proteinExistence type="predicted"/>
<feature type="transmembrane region" description="Helical" evidence="1">
    <location>
        <begin position="149"/>
        <end position="170"/>
    </location>
</feature>
<feature type="domain" description="GGDEF" evidence="2">
    <location>
        <begin position="246"/>
        <end position="373"/>
    </location>
</feature>
<feature type="transmembrane region" description="Helical" evidence="1">
    <location>
        <begin position="99"/>
        <end position="116"/>
    </location>
</feature>
<dbReference type="InterPro" id="IPR029787">
    <property type="entry name" value="Nucleotide_cyclase"/>
</dbReference>
<dbReference type="NCBIfam" id="TIGR00254">
    <property type="entry name" value="GGDEF"/>
    <property type="match status" value="1"/>
</dbReference>
<evidence type="ECO:0000313" key="4">
    <source>
        <dbReference type="Proteomes" id="UP000216998"/>
    </source>
</evidence>
<sequence>MGAADIATLRLGLGYTGLLSLLVTATLWQARARVPGTGAWLMAALLSAIAYLLPPAVQWARPDLGIAINCGLTLSAMLFMLDGSLALRGFGDAARRRMPVVTLCLAILALMLVSAGHPWLRISLHDGFAFLLLMATALTLVWRAPRWSWLPAVGLGVLFATLAMLMAWRGLNLLITGLDLGAADTRMPSWLLAATLAWALGWTGLFPTLVAATEGESLRQQAERDTLTGVASRTAFLSQAEVVSDRQYGLLLLGMEGLRTLNSSLGHGMGDRMLSAFAARLRDTAPPGTLIGRLTGAQFALLLPGLSTRADLMVRADGLRLALSIPLVIGDLVQTPEFTLGAALAPEDGKNVERLLEAAERAMFRVRAAQRPG</sequence>
<dbReference type="EMBL" id="NOXU01000032">
    <property type="protein sequence ID" value="OYQ31511.1"/>
    <property type="molecule type" value="Genomic_DNA"/>
</dbReference>
<dbReference type="InterPro" id="IPR050706">
    <property type="entry name" value="Cyclic-di-GMP_PDE-like"/>
</dbReference>
<feature type="transmembrane region" description="Helical" evidence="1">
    <location>
        <begin position="66"/>
        <end position="87"/>
    </location>
</feature>
<keyword evidence="4" id="KW-1185">Reference proteome</keyword>
<accession>A0A255YQQ4</accession>
<dbReference type="OrthoDB" id="8477659at2"/>
<dbReference type="InterPro" id="IPR000160">
    <property type="entry name" value="GGDEF_dom"/>
</dbReference>
<comment type="caution">
    <text evidence="3">The sequence shown here is derived from an EMBL/GenBank/DDBJ whole genome shotgun (WGS) entry which is preliminary data.</text>
</comment>
<dbReference type="Pfam" id="PF00990">
    <property type="entry name" value="GGDEF"/>
    <property type="match status" value="1"/>
</dbReference>
<evidence type="ECO:0000256" key="1">
    <source>
        <dbReference type="SAM" id="Phobius"/>
    </source>
</evidence>
<dbReference type="InterPro" id="IPR043128">
    <property type="entry name" value="Rev_trsase/Diguanyl_cyclase"/>
</dbReference>
<keyword evidence="1" id="KW-0472">Membrane</keyword>
<feature type="transmembrane region" description="Helical" evidence="1">
    <location>
        <begin position="6"/>
        <end position="28"/>
    </location>
</feature>
<dbReference type="Proteomes" id="UP000216998">
    <property type="component" value="Unassembled WGS sequence"/>
</dbReference>